<feature type="repeat" description="WD" evidence="3">
    <location>
        <begin position="800"/>
        <end position="841"/>
    </location>
</feature>
<sequence>MEAYFKHVSKHLREVSLAVLPPTFNGEDDSSVESTDDSLRSSHSEVGMVQVTDLEVPANAMVVIELATKVASLCLEYLSEVQSARSDIERLVKHIENLRITAHDVPKLIQDGARLETLQKMREAVDSARSQLGDVVTKLEATLYIGRRAKAVGRVGLRALKWPFESKDVDMIIANLQRDQDSFAAALQIDQIPEILDMHSEIVLATLPVASGAAFDSHAEEHNTRCYPDTRTELLCQIREWANDPQAESIFWLNGMAGTGKSTISRTVATSFARDSLLGASFFFKRGEGDCGKANLFFSTIASQLVRQIPALVPSVRAAIDADPDVSKKALRHQFEKLILQPLGSIHRTTAIVIVIDALDGCDGEKDVKTIISLLAQANMVRSVRLRVFITSRPELPIRLGFKDIQGKYQGIALLQIPEPVVEQDISTFLGYELARIRNEYNGQAPPYSKLPLGWPGQDVIRTLAQMAVPLFISAATVCRFVEDKAWSNPGGQLKKILEYRAKTFDSELDKLDATYLPILDQLTVGRTDLQRSRILAEFRDVVGPIVLLAQPLPILSLARLLDIPPMTIHGKLNSLHSVLDIPSVGDAPVRLFHLSFRDFLVDPAKRTKNEFWIDQAKYHKTLAERCIQIMEQHLKRDICDLKEPGMLRSQVSQQTINAHLRPEVQYACQYWVYHLEESKYNIKDDDFVHTFLTSHLLHWLEALSLLGRLSDGVFLIRTLPHTAQPDKASDFVEFVKDAEKFIRSYGSIMERAPLQIYGSALIFSPTLCEVKKQQWKKRLSFIKSVGGIKDHWGAQHQTLEGHSDSVTALAFSPDGKTLTSSSGDHTIRLWDAATGMQQQTLKGHSDSVTALAFSPDGKTLASSSGDHTIWLWDAATGMQQQTLKGHSSYITALTFSPDGKTLASGLADCTIQLWDTATGTHQQTLEGHSGSVTALVFSPDGKTLVSSSGDNTIRLWDTATGAHQQTLEGHSYSVMAVAFSPDGKTLASGSDDHTIRLWDTATGALQQTLERHSHSVMAVAFSPDGKTLASGSADCTIRLWDTATGTQQQTLKRHSHSVMAVAFSPDGKTLASGSADCTIRLWDAATGTQQQTLEGHSHSVMAVTFSPDGKTLASGSADCTIRLWDAATGTQQQTLEGHSHFVMAVAFSPDGKTLVSGSADCTIRLWDAATGTQQQTLEGHSGSVMAVAFSSDGNSSLDASGNQRPVGNIHFVNGEWITRSGKNLLWLPPDYRPTCTSVYSHTLALGHSSGQVTVFQFVSAE</sequence>
<dbReference type="Gene3D" id="3.40.50.300">
    <property type="entry name" value="P-loop containing nucleotide triphosphate hydrolases"/>
    <property type="match status" value="1"/>
</dbReference>
<dbReference type="AlphaFoldDB" id="A0AAN6YAS3"/>
<dbReference type="SUPFAM" id="SSF52540">
    <property type="entry name" value="P-loop containing nucleoside triphosphate hydrolases"/>
    <property type="match status" value="1"/>
</dbReference>
<evidence type="ECO:0000259" key="4">
    <source>
        <dbReference type="Pfam" id="PF24883"/>
    </source>
</evidence>
<dbReference type="EMBL" id="MU858083">
    <property type="protein sequence ID" value="KAK4215173.1"/>
    <property type="molecule type" value="Genomic_DNA"/>
</dbReference>
<evidence type="ECO:0000256" key="3">
    <source>
        <dbReference type="PROSITE-ProRule" id="PRU00221"/>
    </source>
</evidence>
<dbReference type="Pfam" id="PF25173">
    <property type="entry name" value="Beta-prop_WDR3_1st"/>
    <property type="match status" value="1"/>
</dbReference>
<dbReference type="CDD" id="cd00200">
    <property type="entry name" value="WD40"/>
    <property type="match status" value="2"/>
</dbReference>
<feature type="repeat" description="WD" evidence="3">
    <location>
        <begin position="884"/>
        <end position="925"/>
    </location>
</feature>
<dbReference type="SUPFAM" id="SSF50978">
    <property type="entry name" value="WD40 repeat-like"/>
    <property type="match status" value="2"/>
</dbReference>
<dbReference type="InterPro" id="IPR056884">
    <property type="entry name" value="NPHP3-like_N"/>
</dbReference>
<evidence type="ECO:0000313" key="5">
    <source>
        <dbReference type="EMBL" id="KAK4215173.1"/>
    </source>
</evidence>
<dbReference type="InterPro" id="IPR036322">
    <property type="entry name" value="WD40_repeat_dom_sf"/>
</dbReference>
<dbReference type="PANTHER" id="PTHR19848">
    <property type="entry name" value="WD40 REPEAT PROTEIN"/>
    <property type="match status" value="1"/>
</dbReference>
<accession>A0AAN6YAS3</accession>
<feature type="repeat" description="WD" evidence="3">
    <location>
        <begin position="1010"/>
        <end position="1051"/>
    </location>
</feature>
<proteinExistence type="predicted"/>
<dbReference type="PANTHER" id="PTHR19848:SF8">
    <property type="entry name" value="F-BOX AND WD REPEAT DOMAIN CONTAINING 7"/>
    <property type="match status" value="1"/>
</dbReference>
<evidence type="ECO:0000256" key="1">
    <source>
        <dbReference type="ARBA" id="ARBA00022574"/>
    </source>
</evidence>
<dbReference type="PROSITE" id="PS00678">
    <property type="entry name" value="WD_REPEATS_1"/>
    <property type="match status" value="9"/>
</dbReference>
<dbReference type="InterPro" id="IPR019775">
    <property type="entry name" value="WD40_repeat_CS"/>
</dbReference>
<feature type="domain" description="Nephrocystin 3-like N-terminal" evidence="4">
    <location>
        <begin position="237"/>
        <end position="393"/>
    </location>
</feature>
<organism evidence="5 6">
    <name type="scientific">Rhypophila decipiens</name>
    <dbReference type="NCBI Taxonomy" id="261697"/>
    <lineage>
        <taxon>Eukaryota</taxon>
        <taxon>Fungi</taxon>
        <taxon>Dikarya</taxon>
        <taxon>Ascomycota</taxon>
        <taxon>Pezizomycotina</taxon>
        <taxon>Sordariomycetes</taxon>
        <taxon>Sordariomycetidae</taxon>
        <taxon>Sordariales</taxon>
        <taxon>Naviculisporaceae</taxon>
        <taxon>Rhypophila</taxon>
    </lineage>
</organism>
<gene>
    <name evidence="5" type="ORF">QBC37DRAFT_130494</name>
</gene>
<keyword evidence="1 3" id="KW-0853">WD repeat</keyword>
<comment type="caution">
    <text evidence="5">The sequence shown here is derived from an EMBL/GenBank/DDBJ whole genome shotgun (WGS) entry which is preliminary data.</text>
</comment>
<dbReference type="GO" id="GO:0035097">
    <property type="term" value="C:histone methyltransferase complex"/>
    <property type="evidence" value="ECO:0007669"/>
    <property type="project" value="UniProtKB-ARBA"/>
</dbReference>
<evidence type="ECO:0000256" key="2">
    <source>
        <dbReference type="ARBA" id="ARBA00022737"/>
    </source>
</evidence>
<feature type="repeat" description="WD" evidence="3">
    <location>
        <begin position="1052"/>
        <end position="1093"/>
    </location>
</feature>
<dbReference type="Gene3D" id="2.130.10.10">
    <property type="entry name" value="YVTN repeat-like/Quinoprotein amine dehydrogenase"/>
    <property type="match status" value="5"/>
</dbReference>
<protein>
    <submittedName>
        <fullName evidence="5">WD40-repeat-containing domain protein</fullName>
    </submittedName>
</protein>
<keyword evidence="2" id="KW-0677">Repeat</keyword>
<reference evidence="5" key="1">
    <citation type="journal article" date="2023" name="Mol. Phylogenet. Evol.">
        <title>Genome-scale phylogeny and comparative genomics of the fungal order Sordariales.</title>
        <authorList>
            <person name="Hensen N."/>
            <person name="Bonometti L."/>
            <person name="Westerberg I."/>
            <person name="Brannstrom I.O."/>
            <person name="Guillou S."/>
            <person name="Cros-Aarteil S."/>
            <person name="Calhoun S."/>
            <person name="Haridas S."/>
            <person name="Kuo A."/>
            <person name="Mondo S."/>
            <person name="Pangilinan J."/>
            <person name="Riley R."/>
            <person name="LaButti K."/>
            <person name="Andreopoulos B."/>
            <person name="Lipzen A."/>
            <person name="Chen C."/>
            <person name="Yan M."/>
            <person name="Daum C."/>
            <person name="Ng V."/>
            <person name="Clum A."/>
            <person name="Steindorff A."/>
            <person name="Ohm R.A."/>
            <person name="Martin F."/>
            <person name="Silar P."/>
            <person name="Natvig D.O."/>
            <person name="Lalanne C."/>
            <person name="Gautier V."/>
            <person name="Ament-Velasquez S.L."/>
            <person name="Kruys A."/>
            <person name="Hutchinson M.I."/>
            <person name="Powell A.J."/>
            <person name="Barry K."/>
            <person name="Miller A.N."/>
            <person name="Grigoriev I.V."/>
            <person name="Debuchy R."/>
            <person name="Gladieux P."/>
            <person name="Hiltunen Thoren M."/>
            <person name="Johannesson H."/>
        </authorList>
    </citation>
    <scope>NUCLEOTIDE SEQUENCE</scope>
    <source>
        <strain evidence="5">PSN293</strain>
    </source>
</reference>
<feature type="repeat" description="WD" evidence="3">
    <location>
        <begin position="968"/>
        <end position="1009"/>
    </location>
</feature>
<dbReference type="FunFam" id="2.130.10.10:FF:000228">
    <property type="entry name" value="COMPASS-like H3K4 histone methylase component WDR5A"/>
    <property type="match status" value="1"/>
</dbReference>
<feature type="repeat" description="WD" evidence="3">
    <location>
        <begin position="1136"/>
        <end position="1177"/>
    </location>
</feature>
<dbReference type="SMART" id="SM00320">
    <property type="entry name" value="WD40"/>
    <property type="match status" value="10"/>
</dbReference>
<feature type="repeat" description="WD" evidence="3">
    <location>
        <begin position="1094"/>
        <end position="1135"/>
    </location>
</feature>
<feature type="repeat" description="WD" evidence="3">
    <location>
        <begin position="842"/>
        <end position="883"/>
    </location>
</feature>
<dbReference type="InterPro" id="IPR020472">
    <property type="entry name" value="WD40_PAC1"/>
</dbReference>
<keyword evidence="6" id="KW-1185">Reference proteome</keyword>
<dbReference type="InterPro" id="IPR001680">
    <property type="entry name" value="WD40_rpt"/>
</dbReference>
<dbReference type="PROSITE" id="PS50082">
    <property type="entry name" value="WD_REPEATS_2"/>
    <property type="match status" value="9"/>
</dbReference>
<dbReference type="InterPro" id="IPR027417">
    <property type="entry name" value="P-loop_NTPase"/>
</dbReference>
<feature type="repeat" description="WD" evidence="3">
    <location>
        <begin position="926"/>
        <end position="967"/>
    </location>
</feature>
<name>A0AAN6YAS3_9PEZI</name>
<dbReference type="Pfam" id="PF24883">
    <property type="entry name" value="NPHP3_N"/>
    <property type="match status" value="1"/>
</dbReference>
<reference evidence="5" key="2">
    <citation type="submission" date="2023-05" db="EMBL/GenBank/DDBJ databases">
        <authorList>
            <consortium name="Lawrence Berkeley National Laboratory"/>
            <person name="Steindorff A."/>
            <person name="Hensen N."/>
            <person name="Bonometti L."/>
            <person name="Westerberg I."/>
            <person name="Brannstrom I.O."/>
            <person name="Guillou S."/>
            <person name="Cros-Aarteil S."/>
            <person name="Calhoun S."/>
            <person name="Haridas S."/>
            <person name="Kuo A."/>
            <person name="Mondo S."/>
            <person name="Pangilinan J."/>
            <person name="Riley R."/>
            <person name="Labutti K."/>
            <person name="Andreopoulos B."/>
            <person name="Lipzen A."/>
            <person name="Chen C."/>
            <person name="Yanf M."/>
            <person name="Daum C."/>
            <person name="Ng V."/>
            <person name="Clum A."/>
            <person name="Ohm R."/>
            <person name="Martin F."/>
            <person name="Silar P."/>
            <person name="Natvig D."/>
            <person name="Lalanne C."/>
            <person name="Gautier V."/>
            <person name="Ament-Velasquez S.L."/>
            <person name="Kruys A."/>
            <person name="Hutchinson M.I."/>
            <person name="Powell A.J."/>
            <person name="Barry K."/>
            <person name="Miller A.N."/>
            <person name="Grigoriev I.V."/>
            <person name="Debuchy R."/>
            <person name="Gladieux P."/>
            <person name="Thoren M.H."/>
            <person name="Johannesson H."/>
        </authorList>
    </citation>
    <scope>NUCLEOTIDE SEQUENCE</scope>
    <source>
        <strain evidence="5">PSN293</strain>
    </source>
</reference>
<dbReference type="PROSITE" id="PS50294">
    <property type="entry name" value="WD_REPEATS_REGION"/>
    <property type="match status" value="9"/>
</dbReference>
<evidence type="ECO:0000313" key="6">
    <source>
        <dbReference type="Proteomes" id="UP001301769"/>
    </source>
</evidence>
<dbReference type="Pfam" id="PF00400">
    <property type="entry name" value="WD40"/>
    <property type="match status" value="5"/>
</dbReference>
<dbReference type="Proteomes" id="UP001301769">
    <property type="component" value="Unassembled WGS sequence"/>
</dbReference>
<dbReference type="PRINTS" id="PR00320">
    <property type="entry name" value="GPROTEINBRPT"/>
</dbReference>
<dbReference type="InterPro" id="IPR015943">
    <property type="entry name" value="WD40/YVTN_repeat-like_dom_sf"/>
</dbReference>